<dbReference type="Proteomes" id="UP000256601">
    <property type="component" value="Unassembled WGS sequence"/>
</dbReference>
<evidence type="ECO:0000313" key="3">
    <source>
        <dbReference type="Proteomes" id="UP000256601"/>
    </source>
</evidence>
<feature type="transmembrane region" description="Helical" evidence="1">
    <location>
        <begin position="80"/>
        <end position="102"/>
    </location>
</feature>
<name>A0A371BXK4_YARLL</name>
<dbReference type="EMBL" id="KZ859148">
    <property type="protein sequence ID" value="RDW22813.1"/>
    <property type="molecule type" value="Genomic_DNA"/>
</dbReference>
<protein>
    <submittedName>
        <fullName evidence="2">Uncharacterized protein</fullName>
    </submittedName>
</protein>
<evidence type="ECO:0000313" key="2">
    <source>
        <dbReference type="EMBL" id="RDW22813.1"/>
    </source>
</evidence>
<feature type="transmembrane region" description="Helical" evidence="1">
    <location>
        <begin position="114"/>
        <end position="132"/>
    </location>
</feature>
<keyword evidence="1" id="KW-0472">Membrane</keyword>
<proteinExistence type="predicted"/>
<dbReference type="VEuPathDB" id="FungiDB:YALI0_A14927g"/>
<keyword evidence="1" id="KW-0812">Transmembrane</keyword>
<dbReference type="AlphaFoldDB" id="A0A371BXK4"/>
<gene>
    <name evidence="2" type="ORF">B0I71DRAFT_169432</name>
</gene>
<sequence length="206" mass="22263">MYYPQRFSSVLTSSCSVLKFCSCSSQFLLCAVVILDVFQVLQHLLLWWLVEFHLRAAPGRFSALFQCCVVGRWLSGSLRLGLVLCSGGLAGWAQTLCSMAVFVDSNAKQAGAGLVRVPAVLLTVIAGVLILSQQQMEGTYDCSNDSPSLQRIQELLSMQGVAPKGATHTVGELLDNVSCPSLLHIHGDRIHEGLAKPPTRHHPASS</sequence>
<dbReference type="VEuPathDB" id="FungiDB:YALI1_A14989g"/>
<keyword evidence="1" id="KW-1133">Transmembrane helix</keyword>
<reference evidence="2 3" key="1">
    <citation type="submission" date="2018-07" db="EMBL/GenBank/DDBJ databases">
        <title>Draft Genome Assemblies for Five Robust Yarrowia lipolytica Strains Exhibiting High Lipid Production and Pentose Sugar Utilization and Sugar Alcohol Secretion from Undetoxified Lignocellulosic Biomass Hydrolysates.</title>
        <authorList>
            <consortium name="DOE Joint Genome Institute"/>
            <person name="Walker C."/>
            <person name="Ryu S."/>
            <person name="Na H."/>
            <person name="Zane M."/>
            <person name="LaButti K."/>
            <person name="Lipzen A."/>
            <person name="Haridas S."/>
            <person name="Barry K."/>
            <person name="Grigoriev I.V."/>
            <person name="Quarterman J."/>
            <person name="Slininger P."/>
            <person name="Dien B."/>
            <person name="Trinh C.T."/>
        </authorList>
    </citation>
    <scope>NUCLEOTIDE SEQUENCE [LARGE SCALE GENOMIC DNA]</scope>
    <source>
        <strain evidence="2 3">YB392</strain>
    </source>
</reference>
<organism evidence="2 3">
    <name type="scientific">Yarrowia lipolytica</name>
    <name type="common">Candida lipolytica</name>
    <dbReference type="NCBI Taxonomy" id="4952"/>
    <lineage>
        <taxon>Eukaryota</taxon>
        <taxon>Fungi</taxon>
        <taxon>Dikarya</taxon>
        <taxon>Ascomycota</taxon>
        <taxon>Saccharomycotina</taxon>
        <taxon>Dipodascomycetes</taxon>
        <taxon>Dipodascales</taxon>
        <taxon>Dipodascales incertae sedis</taxon>
        <taxon>Yarrowia</taxon>
    </lineage>
</organism>
<evidence type="ECO:0000256" key="1">
    <source>
        <dbReference type="SAM" id="Phobius"/>
    </source>
</evidence>
<accession>A0A371BXK4</accession>